<dbReference type="STRING" id="379508.A5DTR2"/>
<reference evidence="9 10" key="1">
    <citation type="journal article" date="2009" name="Nature">
        <title>Evolution of pathogenicity and sexual reproduction in eight Candida genomes.</title>
        <authorList>
            <person name="Butler G."/>
            <person name="Rasmussen M.D."/>
            <person name="Lin M.F."/>
            <person name="Santos M.A."/>
            <person name="Sakthikumar S."/>
            <person name="Munro C.A."/>
            <person name="Rheinbay E."/>
            <person name="Grabherr M."/>
            <person name="Forche A."/>
            <person name="Reedy J.L."/>
            <person name="Agrafioti I."/>
            <person name="Arnaud M.B."/>
            <person name="Bates S."/>
            <person name="Brown A.J."/>
            <person name="Brunke S."/>
            <person name="Costanzo M.C."/>
            <person name="Fitzpatrick D.A."/>
            <person name="de Groot P.W."/>
            <person name="Harris D."/>
            <person name="Hoyer L.L."/>
            <person name="Hube B."/>
            <person name="Klis F.M."/>
            <person name="Kodira C."/>
            <person name="Lennard N."/>
            <person name="Logue M.E."/>
            <person name="Martin R."/>
            <person name="Neiman A.M."/>
            <person name="Nikolaou E."/>
            <person name="Quail M.A."/>
            <person name="Quinn J."/>
            <person name="Santos M.C."/>
            <person name="Schmitzberger F.F."/>
            <person name="Sherlock G."/>
            <person name="Shah P."/>
            <person name="Silverstein K.A."/>
            <person name="Skrzypek M.S."/>
            <person name="Soll D."/>
            <person name="Staggs R."/>
            <person name="Stansfield I."/>
            <person name="Stumpf M.P."/>
            <person name="Sudbery P.E."/>
            <person name="Srikantha T."/>
            <person name="Zeng Q."/>
            <person name="Berman J."/>
            <person name="Berriman M."/>
            <person name="Heitman J."/>
            <person name="Gow N.A."/>
            <person name="Lorenz M.C."/>
            <person name="Birren B.W."/>
            <person name="Kellis M."/>
            <person name="Cuomo C.A."/>
        </authorList>
    </citation>
    <scope>NUCLEOTIDE SEQUENCE [LARGE SCALE GENOMIC DNA]</scope>
    <source>
        <strain evidence="10">ATCC 11503 / BCRC 21390 / CBS 2605 / JCM 1781 / NBRC 1676 / NRRL YB-4239</strain>
    </source>
</reference>
<keyword evidence="3 5" id="KW-0539">Nucleus</keyword>
<dbReference type="Gene3D" id="1.25.40.990">
    <property type="match status" value="1"/>
</dbReference>
<feature type="domain" description="SAC3 helical" evidence="8">
    <location>
        <begin position="892"/>
        <end position="966"/>
    </location>
</feature>
<dbReference type="GO" id="GO:0006406">
    <property type="term" value="P:mRNA export from nucleus"/>
    <property type="evidence" value="ECO:0007669"/>
    <property type="project" value="UniProtKB-UniRule"/>
</dbReference>
<evidence type="ECO:0000259" key="8">
    <source>
        <dbReference type="Pfam" id="PF12209"/>
    </source>
</evidence>
<dbReference type="Gene3D" id="6.10.250.2880">
    <property type="match status" value="1"/>
</dbReference>
<evidence type="ECO:0000256" key="1">
    <source>
        <dbReference type="ARBA" id="ARBA00004259"/>
    </source>
</evidence>
<dbReference type="Proteomes" id="UP000001996">
    <property type="component" value="Unassembled WGS sequence"/>
</dbReference>
<feature type="compositionally biased region" description="Polar residues" evidence="6">
    <location>
        <begin position="850"/>
        <end position="868"/>
    </location>
</feature>
<gene>
    <name evidence="9" type="ORF">LELG_00748</name>
</gene>
<feature type="compositionally biased region" description="Polar residues" evidence="6">
    <location>
        <begin position="1390"/>
        <end position="1404"/>
    </location>
</feature>
<dbReference type="InterPro" id="IPR017173">
    <property type="entry name" value="Sac3"/>
</dbReference>
<keyword evidence="2" id="KW-0597">Phosphoprotein</keyword>
<dbReference type="InParanoid" id="A5DTR2"/>
<dbReference type="HOGENOM" id="CLU_006094_0_0_1"/>
<dbReference type="Pfam" id="PF03399">
    <property type="entry name" value="SAC3_GANP"/>
    <property type="match status" value="1"/>
</dbReference>
<organism evidence="9 10">
    <name type="scientific">Lodderomyces elongisporus (strain ATCC 11503 / CBS 2605 / JCM 1781 / NBRC 1676 / NRRL YB-4239)</name>
    <name type="common">Yeast</name>
    <name type="synonym">Saccharomyces elongisporus</name>
    <dbReference type="NCBI Taxonomy" id="379508"/>
    <lineage>
        <taxon>Eukaryota</taxon>
        <taxon>Fungi</taxon>
        <taxon>Dikarya</taxon>
        <taxon>Ascomycota</taxon>
        <taxon>Saccharomycotina</taxon>
        <taxon>Pichiomycetes</taxon>
        <taxon>Debaryomycetaceae</taxon>
        <taxon>Candida/Lodderomyces clade</taxon>
        <taxon>Lodderomyces</taxon>
    </lineage>
</organism>
<evidence type="ECO:0000256" key="6">
    <source>
        <dbReference type="SAM" id="MobiDB-lite"/>
    </source>
</evidence>
<dbReference type="PIRSF" id="PIRSF037320">
    <property type="entry name" value="mRNA_export_factor_Sac3"/>
    <property type="match status" value="1"/>
</dbReference>
<evidence type="ECO:0000313" key="10">
    <source>
        <dbReference type="Proteomes" id="UP000001996"/>
    </source>
</evidence>
<evidence type="ECO:0000256" key="2">
    <source>
        <dbReference type="ARBA" id="ARBA00022553"/>
    </source>
</evidence>
<dbReference type="FunFam" id="1.25.40.990:FF:000008">
    <property type="entry name" value="Nuclear mRNA export protein SAC3"/>
    <property type="match status" value="1"/>
</dbReference>
<feature type="compositionally biased region" description="Polar residues" evidence="6">
    <location>
        <begin position="36"/>
        <end position="64"/>
    </location>
</feature>
<dbReference type="KEGG" id="lel:PVL30_000720"/>
<dbReference type="FunCoup" id="A5DTR2">
    <property type="interactions" value="139"/>
</dbReference>
<dbReference type="PANTHER" id="PTHR12436:SF3">
    <property type="entry name" value="GERMINAL-CENTER ASSOCIATED NUCLEAR PROTEIN"/>
    <property type="match status" value="1"/>
</dbReference>
<dbReference type="GO" id="GO:0042274">
    <property type="term" value="P:ribosomal small subunit biogenesis"/>
    <property type="evidence" value="ECO:0007669"/>
    <property type="project" value="UniProtKB-UniRule"/>
</dbReference>
<dbReference type="InterPro" id="IPR024293">
    <property type="entry name" value="SAC3_helical"/>
</dbReference>
<evidence type="ECO:0000256" key="4">
    <source>
        <dbReference type="ARBA" id="ARBA00038443"/>
    </source>
</evidence>
<dbReference type="eggNOG" id="KOG1860">
    <property type="taxonomic scope" value="Eukaryota"/>
</dbReference>
<dbReference type="VEuPathDB" id="FungiDB:LELG_00748"/>
<dbReference type="GO" id="GO:0005635">
    <property type="term" value="C:nuclear envelope"/>
    <property type="evidence" value="ECO:0007669"/>
    <property type="project" value="UniProtKB-SubCell"/>
</dbReference>
<dbReference type="GeneID" id="5235648"/>
<feature type="region of interest" description="Disordered" evidence="6">
    <location>
        <begin position="793"/>
        <end position="826"/>
    </location>
</feature>
<dbReference type="InterPro" id="IPR005062">
    <property type="entry name" value="SAC3/GANP/THP3_conserved"/>
</dbReference>
<evidence type="ECO:0000313" key="9">
    <source>
        <dbReference type="EMBL" id="EDK42570.1"/>
    </source>
</evidence>
<feature type="region of interest" description="Disordered" evidence="6">
    <location>
        <begin position="1376"/>
        <end position="1404"/>
    </location>
</feature>
<proteinExistence type="inferred from homology"/>
<name>A5DTR2_LODEL</name>
<keyword evidence="10" id="KW-1185">Reference proteome</keyword>
<feature type="region of interest" description="Disordered" evidence="6">
    <location>
        <begin position="712"/>
        <end position="761"/>
    </location>
</feature>
<dbReference type="GO" id="GO:0070390">
    <property type="term" value="C:transcription export complex 2"/>
    <property type="evidence" value="ECO:0007669"/>
    <property type="project" value="UniProtKB-UniRule"/>
</dbReference>
<comment type="similarity">
    <text evidence="4 5">Belongs to the SAC3 family.</text>
</comment>
<feature type="region of interest" description="Disordered" evidence="6">
    <location>
        <begin position="850"/>
        <end position="869"/>
    </location>
</feature>
<dbReference type="InterPro" id="IPR045107">
    <property type="entry name" value="SAC3/GANP/THP3"/>
</dbReference>
<protein>
    <recommendedName>
        <fullName evidence="5">Nuclear mRNA export factor</fullName>
    </recommendedName>
</protein>
<evidence type="ECO:0000256" key="5">
    <source>
        <dbReference type="PIRNR" id="PIRNR037320"/>
    </source>
</evidence>
<comment type="subcellular location">
    <subcellularLocation>
        <location evidence="1 5">Nucleus envelope</location>
    </subcellularLocation>
</comment>
<evidence type="ECO:0000256" key="3">
    <source>
        <dbReference type="ARBA" id="ARBA00023242"/>
    </source>
</evidence>
<feature type="compositionally biased region" description="Low complexity" evidence="6">
    <location>
        <begin position="719"/>
        <end position="754"/>
    </location>
</feature>
<dbReference type="PANTHER" id="PTHR12436">
    <property type="entry name" value="80 KDA MCM3-ASSOCIATED PROTEIN"/>
    <property type="match status" value="1"/>
</dbReference>
<dbReference type="OMA" id="FQGTCLD"/>
<dbReference type="GO" id="GO:0005737">
    <property type="term" value="C:cytoplasm"/>
    <property type="evidence" value="ECO:0007669"/>
    <property type="project" value="TreeGrafter"/>
</dbReference>
<feature type="region of interest" description="Disordered" evidence="6">
    <location>
        <begin position="1"/>
        <end position="83"/>
    </location>
</feature>
<evidence type="ECO:0000259" key="7">
    <source>
        <dbReference type="Pfam" id="PF03399"/>
    </source>
</evidence>
<dbReference type="Pfam" id="PF12209">
    <property type="entry name" value="SAC3"/>
    <property type="match status" value="1"/>
</dbReference>
<dbReference type="OrthoDB" id="264795at2759"/>
<feature type="compositionally biased region" description="Polar residues" evidence="6">
    <location>
        <begin position="793"/>
        <end position="811"/>
    </location>
</feature>
<feature type="domain" description="SAC3/GANP/THP3 conserved" evidence="7">
    <location>
        <begin position="239"/>
        <end position="535"/>
    </location>
</feature>
<sequence length="1455" mass="165061">MYSQSERRGGHTKPNKPNKPNSLNPQFNNNDHKIRPNNSNNTTVNGKTFNTRQSSPTKTFSKSKNILKRLGTGKKDDKEGEEEEIKNYDNDNYDDKIESRKKIIKKQKPDQVQIFSLQEIQATGPLFPSPGALGFKSRNQDQTNLQTRARPIPRYFLTQPKYLVTAPFEQNEWDRQNQMRMDQMEASNGGKDYQGLYEEFQKLREVERKEMEKLGLVDGENIAKSLDDAIAFQGSCLDMCPVFERVRRQLENNVKALEKDPYTNKISKEKAVKAFSRPAAGQPPPLPSDVRPPHILRSTLNYLVEEVVDKLPEAHSFLWDRTRSIRQDFTYQNSFGPEAVECNEKIVRIHLLSLHIMAGSDVEYSQQQELEQFNKALQTLMEIYQDVRNNGGSCPNEAEFRAYHLLSHIRDPDLERQVQNLPSRIFNDNRVQLALELKKLASQNNIVERGVKNIVGALDFYVEFFRKVYSDETPLLIACLLETQFSEIRFYALKAMSRSFHSKSKGYSLSRLQEDLGFANQEKLLLFLKYYEIDIIQENNENLVDLFNQEKLKNKYKLNSFHDKPRHPPIYSPQIDNKIRGQSLKQFINEGISNGSFNLKADHFLPQPVLNHKYLGQLIPSTNTTVGTPYDIKVGAQVGNQTGTETFPSTSFTSFSFTSPSNQPFKVPNTMQTIVTETPDFQSQKPLSSTFQPLSSSGHGLKFNNNIQFNNTVSSDAMPTTTQRFPTVPTTTPQPLAASTAPTAPTAPAAPVAPNFKFPTPSTTTNKLNLFSFGENQSRSRVPKSLSINNSTIGLPQTVSGHQKYSSSKPDASSFAKPLPTSSEIALPPAQDTMKEEITREKMVEFGSFTSGSSLTQPPSSLTQTKPQSHLPLAKTTRKILSDSPLYSKAVEATLQKIVTDCIDNELRNLLPNIFQDYNAKTQRVNMIKSLGSQLFDAFMSEIIYNQSQECLADQFCNSLTKKHVLHLLACSAERRMEEYHKKKLKNDELRAVSFRVTKRTLSKNSNIDDEAPTLKRHMKDPMKMNYSVGERKKEIKKLWKPLDLKHFCELCSKNADLKIEDEDLNLKFLLVVEDWSNAYSKWLHSKFSLKADIEKSVYENRISTDSIDMEVTSIPRKELLTKAFFNNCSFIVFEFGLLSTSDITIEQKLARDCKVLRNICMWTDRYSTFKTHIVILFWDASHSNISNEKVSVELKLEQILALENVVDVVLCNMSSADHIGDILNQAVYKIAQNFNGALTTKGYRRVSEIRQLKNVRKTEEANEVNKVNKVGDTLPKLEERSIQRMEKKLLKKANYLKKFESQPPLGVCTLNRKVSAKRNMNTGSIASRTYASILAQRANRTGMSASSVNSTFINTSHFAAANNSDLNGFGRGVVEESTPVSSPRKDDYSNINDASENFKSNKPFLLSNQGETESFTEADVSTTSVNERVEKLRALIFNVKNKYQKSSLSQGASK</sequence>
<accession>A5DTR2</accession>
<dbReference type="EMBL" id="CH981524">
    <property type="protein sequence ID" value="EDK42570.1"/>
    <property type="molecule type" value="Genomic_DNA"/>
</dbReference>